<organism evidence="3 4">
    <name type="scientific">Candidatus Chaera renei</name>
    <dbReference type="NCBI Taxonomy" id="2506947"/>
    <lineage>
        <taxon>Bacteria</taxon>
        <taxon>Candidatus Saccharimonadota</taxon>
        <taxon>Candidatus Saccharimonadia</taxon>
        <taxon>Candidatus Saccharimonadales</taxon>
        <taxon>Candidatus Saccharimonadaceae</taxon>
        <taxon>Candidatus Chaera</taxon>
    </lineage>
</organism>
<dbReference type="InterPro" id="IPR029464">
    <property type="entry name" value="HSDR_N"/>
</dbReference>
<feature type="domain" description="Type I restriction enzyme R protein N-terminal" evidence="2">
    <location>
        <begin position="75"/>
        <end position="164"/>
    </location>
</feature>
<proteinExistence type="predicted"/>
<accession>A0A4Q0AL02</accession>
<dbReference type="AlphaFoldDB" id="A0A4Q0AL02"/>
<evidence type="ECO:0000256" key="1">
    <source>
        <dbReference type="SAM" id="Coils"/>
    </source>
</evidence>
<dbReference type="EMBL" id="SCKW01000003">
    <property type="protein sequence ID" value="RWZ79722.1"/>
    <property type="molecule type" value="Genomic_DNA"/>
</dbReference>
<comment type="caution">
    <text evidence="3">The sequence shown here is derived from an EMBL/GenBank/DDBJ whole genome shotgun (WGS) entry which is preliminary data.</text>
</comment>
<feature type="coiled-coil region" evidence="1">
    <location>
        <begin position="35"/>
        <end position="62"/>
    </location>
</feature>
<evidence type="ECO:0000313" key="3">
    <source>
        <dbReference type="EMBL" id="RWZ79722.1"/>
    </source>
</evidence>
<gene>
    <name evidence="3" type="ORF">EOT04_00470</name>
</gene>
<keyword evidence="1" id="KW-0175">Coiled coil</keyword>
<name>A0A4Q0AL02_9BACT</name>
<keyword evidence="4" id="KW-1185">Reference proteome</keyword>
<sequence length="283" mass="33708">MRSSPHLHQLATYRLIRNEELSTTRYRLDEIWFNMKSIKCKIMATANQLKTLKEQLKVYRRKYLRKDFSSHNEADTRIMINSFLTDILGYQELEEIRTEYRIKSEYADYVIQLKRKKHFVVEVKSIELDINDKHLRQSLAYAANEGIDWILLLNGREVQLYRVNFAKPITTTLIFKLDFMNSDDFKKAPELLWHLTKKAVVRNELETFWKRTNALNPDNLSKLLYSEEVVKRLRSDLKEQTGIYFQIEDVATSLYQVIANKVEFPKPRLRAKKKAIRQEATPQ</sequence>
<reference evidence="3" key="1">
    <citation type="submission" date="2019-01" db="EMBL/GenBank/DDBJ databases">
        <title>Genomic signatures and co-occurrence patterns of the ultra-small Saccharimodia (Patescibacteria phylum) suggest a symbiotic lifestyle.</title>
        <authorList>
            <person name="Lemos L."/>
            <person name="Medeiros J."/>
            <person name="Andreote F."/>
            <person name="Fernandes G."/>
            <person name="Varani A."/>
            <person name="Oliveira G."/>
            <person name="Pylro V."/>
        </authorList>
    </citation>
    <scope>NUCLEOTIDE SEQUENCE [LARGE SCALE GENOMIC DNA]</scope>
    <source>
        <strain evidence="3">AMD01</strain>
    </source>
</reference>
<dbReference type="Proteomes" id="UP000289269">
    <property type="component" value="Unassembled WGS sequence"/>
</dbReference>
<protein>
    <recommendedName>
        <fullName evidence="2">Type I restriction enzyme R protein N-terminal domain-containing protein</fullName>
    </recommendedName>
</protein>
<dbReference type="Pfam" id="PF13588">
    <property type="entry name" value="HSDR_N_2"/>
    <property type="match status" value="1"/>
</dbReference>
<evidence type="ECO:0000259" key="2">
    <source>
        <dbReference type="Pfam" id="PF13588"/>
    </source>
</evidence>
<evidence type="ECO:0000313" key="4">
    <source>
        <dbReference type="Proteomes" id="UP000289269"/>
    </source>
</evidence>